<dbReference type="PANTHER" id="PTHR22845">
    <property type="entry name" value="APOPTOTIC PROTEASE-ACTIVATING FACTOR 1"/>
    <property type="match status" value="1"/>
</dbReference>
<dbReference type="GeneID" id="27363723"/>
<dbReference type="AlphaFoldDB" id="A0A0D2A6X0"/>
<reference evidence="1 2" key="1">
    <citation type="submission" date="2015-01" db="EMBL/GenBank/DDBJ databases">
        <title>The Genome Sequence of Exophiala oligosperma CBS72588.</title>
        <authorList>
            <consortium name="The Broad Institute Genomics Platform"/>
            <person name="Cuomo C."/>
            <person name="de Hoog S."/>
            <person name="Gorbushina A."/>
            <person name="Stielow B."/>
            <person name="Teixiera M."/>
            <person name="Abouelleil A."/>
            <person name="Chapman S.B."/>
            <person name="Priest M."/>
            <person name="Young S.K."/>
            <person name="Wortman J."/>
            <person name="Nusbaum C."/>
            <person name="Birren B."/>
        </authorList>
    </citation>
    <scope>NUCLEOTIDE SEQUENCE [LARGE SCALE GENOMIC DNA]</scope>
    <source>
        <strain evidence="1 2">CBS 72588</strain>
    </source>
</reference>
<accession>A0A0D2A6X0</accession>
<evidence type="ECO:0008006" key="3">
    <source>
        <dbReference type="Google" id="ProtNLM"/>
    </source>
</evidence>
<dbReference type="HOGENOM" id="CLU_049996_0_0_1"/>
<name>A0A0D2A6X0_9EURO</name>
<protein>
    <recommendedName>
        <fullName evidence="3">NB-ARC domain-containing protein</fullName>
    </recommendedName>
</protein>
<proteinExistence type="predicted"/>
<dbReference type="InterPro" id="IPR027417">
    <property type="entry name" value="P-loop_NTPase"/>
</dbReference>
<dbReference type="SUPFAM" id="SSF52540">
    <property type="entry name" value="P-loop containing nucleoside triphosphate hydrolases"/>
    <property type="match status" value="1"/>
</dbReference>
<dbReference type="OrthoDB" id="5986190at2759"/>
<dbReference type="Proteomes" id="UP000053342">
    <property type="component" value="Unassembled WGS sequence"/>
</dbReference>
<evidence type="ECO:0000313" key="1">
    <source>
        <dbReference type="EMBL" id="KIW36041.1"/>
    </source>
</evidence>
<gene>
    <name evidence="1" type="ORF">PV06_11649</name>
</gene>
<dbReference type="PANTHER" id="PTHR22845:SF5">
    <property type="entry name" value="APOPTOTIC PROTEASE-ACTIVATING FACTOR 1"/>
    <property type="match status" value="1"/>
</dbReference>
<dbReference type="RefSeq" id="XP_016256257.1">
    <property type="nucleotide sequence ID" value="XM_016413359.1"/>
</dbReference>
<organism evidence="1 2">
    <name type="scientific">Exophiala oligosperma</name>
    <dbReference type="NCBI Taxonomy" id="215243"/>
    <lineage>
        <taxon>Eukaryota</taxon>
        <taxon>Fungi</taxon>
        <taxon>Dikarya</taxon>
        <taxon>Ascomycota</taxon>
        <taxon>Pezizomycotina</taxon>
        <taxon>Eurotiomycetes</taxon>
        <taxon>Chaetothyriomycetidae</taxon>
        <taxon>Chaetothyriales</taxon>
        <taxon>Herpotrichiellaceae</taxon>
        <taxon>Exophiala</taxon>
    </lineage>
</organism>
<sequence>MASSSGDLSALFKDGNHVILQPATSRVTTTPEVAQRVRSFLWGVFWVDVSTPSLAENGFLDIAHRLQISASTWEYGCHGLANISRPWILVLDNADDPNVDYQAHFPPGSSGVLVLTSRNAECKQYATADFVALEGLSPNEATQLLLKAADVASDQRPLLEDDARGVATLLQSHPLALIQAGVYVGRGHCTLEEYPKVYERQRKRLLKFRPSQAQSRYRDVYATFEASVEILQASQTQSSRDALELLPLLAMCGPSQLPLFVFEAAWNGAQKIPKDESANEVDHRLTAWHMSRLPSLMQASEDAWDSFRLGEAVNSLRAFALVSTTVDNGYMRGSMHPLVHAWARDRQDERQQHESWIAMGCVVAASRSEREMWRVHGRHLKPQLQACTYHQGTATLHLYTHHLTAPKAPGEPPEYLLK</sequence>
<dbReference type="Gene3D" id="3.40.50.300">
    <property type="entry name" value="P-loop containing nucleotide triphosphate hydrolases"/>
    <property type="match status" value="1"/>
</dbReference>
<keyword evidence="2" id="KW-1185">Reference proteome</keyword>
<dbReference type="STRING" id="215243.A0A0D2A6X0"/>
<dbReference type="EMBL" id="KN847379">
    <property type="protein sequence ID" value="KIW36041.1"/>
    <property type="molecule type" value="Genomic_DNA"/>
</dbReference>
<evidence type="ECO:0000313" key="2">
    <source>
        <dbReference type="Proteomes" id="UP000053342"/>
    </source>
</evidence>
<dbReference type="VEuPathDB" id="FungiDB:PV06_11649"/>